<sequence>MPLGQGEGMSANAAGEKGRGSKKGNGRKSDQVYIGVDGSDDREHHGHNAASRRRPNPRGAARSSSGNANRNYI</sequence>
<dbReference type="KEGG" id="pbl:PAAG_12269"/>
<dbReference type="VEuPathDB" id="FungiDB:PAAG_12269"/>
<keyword evidence="3" id="KW-1185">Reference proteome</keyword>
<dbReference type="RefSeq" id="XP_015702631.1">
    <property type="nucleotide sequence ID" value="XM_015847781.1"/>
</dbReference>
<dbReference type="GeneID" id="26970985"/>
<accession>A0A0A2V4K3</accession>
<gene>
    <name evidence="2" type="ORF">PAAG_12269</name>
</gene>
<protein>
    <submittedName>
        <fullName evidence="2">Uncharacterized protein</fullName>
    </submittedName>
</protein>
<evidence type="ECO:0000313" key="3">
    <source>
        <dbReference type="Proteomes" id="UP000002059"/>
    </source>
</evidence>
<reference evidence="2 3" key="1">
    <citation type="journal article" date="2011" name="PLoS Genet.">
        <title>Comparative genomic analysis of human fungal pathogens causing paracoccidioidomycosis.</title>
        <authorList>
            <person name="Desjardins C.A."/>
            <person name="Champion M.D."/>
            <person name="Holder J.W."/>
            <person name="Muszewska A."/>
            <person name="Goldberg J."/>
            <person name="Bailao A.M."/>
            <person name="Brigido M.M."/>
            <person name="Ferreira M.E."/>
            <person name="Garcia A.M."/>
            <person name="Grynberg M."/>
            <person name="Gujja S."/>
            <person name="Heiman D.I."/>
            <person name="Henn M.R."/>
            <person name="Kodira C.D."/>
            <person name="Leon-Narvaez H."/>
            <person name="Longo L.V."/>
            <person name="Ma L.J."/>
            <person name="Malavazi I."/>
            <person name="Matsuo A.L."/>
            <person name="Morais F.V."/>
            <person name="Pereira M."/>
            <person name="Rodriguez-Brito S."/>
            <person name="Sakthikumar S."/>
            <person name="Salem-Izacc S.M."/>
            <person name="Sykes S.M."/>
            <person name="Teixeira M.M."/>
            <person name="Vallejo M.C."/>
            <person name="Walter M.E."/>
            <person name="Yandava C."/>
            <person name="Young S."/>
            <person name="Zeng Q."/>
            <person name="Zucker J."/>
            <person name="Felipe M.S."/>
            <person name="Goldman G.H."/>
            <person name="Haas B.J."/>
            <person name="McEwen J.G."/>
            <person name="Nino-Vega G."/>
            <person name="Puccia R."/>
            <person name="San-Blas G."/>
            <person name="Soares C.M."/>
            <person name="Birren B.W."/>
            <person name="Cuomo C.A."/>
        </authorList>
    </citation>
    <scope>NUCLEOTIDE SEQUENCE [LARGE SCALE GENOMIC DNA]</scope>
    <source>
        <strain evidence="3">ATCC MYA-826 / Pb01</strain>
    </source>
</reference>
<dbReference type="Proteomes" id="UP000002059">
    <property type="component" value="Partially assembled WGS sequence"/>
</dbReference>
<feature type="compositionally biased region" description="Polar residues" evidence="1">
    <location>
        <begin position="62"/>
        <end position="73"/>
    </location>
</feature>
<feature type="region of interest" description="Disordered" evidence="1">
    <location>
        <begin position="1"/>
        <end position="73"/>
    </location>
</feature>
<evidence type="ECO:0000313" key="2">
    <source>
        <dbReference type="EMBL" id="KGQ01075.1"/>
    </source>
</evidence>
<feature type="compositionally biased region" description="Basic residues" evidence="1">
    <location>
        <begin position="47"/>
        <end position="56"/>
    </location>
</feature>
<proteinExistence type="predicted"/>
<organism evidence="2 3">
    <name type="scientific">Paracoccidioides lutzii (strain ATCC MYA-826 / Pb01)</name>
    <name type="common">Paracoccidioides brasiliensis</name>
    <dbReference type="NCBI Taxonomy" id="502779"/>
    <lineage>
        <taxon>Eukaryota</taxon>
        <taxon>Fungi</taxon>
        <taxon>Dikarya</taxon>
        <taxon>Ascomycota</taxon>
        <taxon>Pezizomycotina</taxon>
        <taxon>Eurotiomycetes</taxon>
        <taxon>Eurotiomycetidae</taxon>
        <taxon>Onygenales</taxon>
        <taxon>Ajellomycetaceae</taxon>
        <taxon>Paracoccidioides</taxon>
    </lineage>
</organism>
<name>A0A0A2V4K3_PARBA</name>
<dbReference type="HOGENOM" id="CLU_2705499_0_0_1"/>
<dbReference type="AlphaFoldDB" id="A0A0A2V4K3"/>
<dbReference type="EMBL" id="KN294010">
    <property type="protein sequence ID" value="KGQ01075.1"/>
    <property type="molecule type" value="Genomic_DNA"/>
</dbReference>
<evidence type="ECO:0000256" key="1">
    <source>
        <dbReference type="SAM" id="MobiDB-lite"/>
    </source>
</evidence>